<dbReference type="AlphaFoldDB" id="X1QDA2"/>
<dbReference type="EMBL" id="BARV01045171">
    <property type="protein sequence ID" value="GAI66452.1"/>
    <property type="molecule type" value="Genomic_DNA"/>
</dbReference>
<evidence type="ECO:0000313" key="1">
    <source>
        <dbReference type="EMBL" id="GAI66452.1"/>
    </source>
</evidence>
<sequence length="63" mass="7956">IFFMFFNKKKREMRKEIDNLKEIIEQQGKEFEIKKTSTKKEKKSEINKRYYLKQKNLLDRIRK</sequence>
<feature type="non-terminal residue" evidence="1">
    <location>
        <position position="1"/>
    </location>
</feature>
<comment type="caution">
    <text evidence="1">The sequence shown here is derived from an EMBL/GenBank/DDBJ whole genome shotgun (WGS) entry which is preliminary data.</text>
</comment>
<gene>
    <name evidence="1" type="ORF">S06H3_66359</name>
</gene>
<reference evidence="1" key="1">
    <citation type="journal article" date="2014" name="Front. Microbiol.">
        <title>High frequency of phylogenetically diverse reductive dehalogenase-homologous genes in deep subseafloor sedimentary metagenomes.</title>
        <authorList>
            <person name="Kawai M."/>
            <person name="Futagami T."/>
            <person name="Toyoda A."/>
            <person name="Takaki Y."/>
            <person name="Nishi S."/>
            <person name="Hori S."/>
            <person name="Arai W."/>
            <person name="Tsubouchi T."/>
            <person name="Morono Y."/>
            <person name="Uchiyama I."/>
            <person name="Ito T."/>
            <person name="Fujiyama A."/>
            <person name="Inagaki F."/>
            <person name="Takami H."/>
        </authorList>
    </citation>
    <scope>NUCLEOTIDE SEQUENCE</scope>
    <source>
        <strain evidence="1">Expedition CK06-06</strain>
    </source>
</reference>
<name>X1QDA2_9ZZZZ</name>
<feature type="non-terminal residue" evidence="1">
    <location>
        <position position="63"/>
    </location>
</feature>
<protein>
    <submittedName>
        <fullName evidence="1">Uncharacterized protein</fullName>
    </submittedName>
</protein>
<organism evidence="1">
    <name type="scientific">marine sediment metagenome</name>
    <dbReference type="NCBI Taxonomy" id="412755"/>
    <lineage>
        <taxon>unclassified sequences</taxon>
        <taxon>metagenomes</taxon>
        <taxon>ecological metagenomes</taxon>
    </lineage>
</organism>
<accession>X1QDA2</accession>
<proteinExistence type="predicted"/>